<evidence type="ECO:0000256" key="1">
    <source>
        <dbReference type="SAM" id="MobiDB-lite"/>
    </source>
</evidence>
<keyword evidence="4" id="KW-1185">Reference proteome</keyword>
<dbReference type="Proteomes" id="UP000288168">
    <property type="component" value="Unassembled WGS sequence"/>
</dbReference>
<dbReference type="InterPro" id="IPR003959">
    <property type="entry name" value="ATPase_AAA_core"/>
</dbReference>
<sequence>MLSAPDTSLPLASHLLSTPPSSSGRSTISDSGTLEIENGEMALAAHRVDAIEKHVEERLPDNHPTEVGDAEAQDKKSHAGRATTLAYKRVEEAWDDKAYKYKIVEATQSGVGDLDQYIFVARDRIDRTTQDKTTFIDIKSVILRDVLREGCRDFRGISLTGDTPTIDLKVVFHLRSFLRCRRDTAVTTRNTLSQSHLSLFVTYVEAEFQSTDKQLCGLIERNEIIYDLLWALFEPNVKVFTTCAGTDAPRCVLYNHHEEGELMDGSKFLCLETRFLATNGKFFGESTTRINIPFFQGAKRIDFLPAYPLQYHQDCDGIAQKLIKNGRRFTSLAGIHHRQYEGVGFYVNNKGEIVKHHVDGRIMVDAVGFKEQKPGHPQPVVRKTNPRQSTPTPTSTVDAFLRPSASRPFDFQAPCLYDQPCDGVTMSLKPSASHLPDSQASSPDWTGLLSSDSKELEDEDLLICGPTVLGFCLSAKMFLEFAVDHVRDITWSPSSYDNIKLPEAQKKAIWALTQMYCCRDKNPSFKDFVQGKGRGINFLLYGPPGVGKTLTAETIAESCKLPLYTVAAGQIGVDPVRVENFLTTTFKIAGRWKAILLIDEADVFLAQRSDNPQINALVSVFLRELEHFDGVLFLTTNRVQSFDEAMISRIHLALKYQPLDQEARKAVWKHFLDQAKTSRGSPDTAKLADELADTKLNGREIRNTVFTACSIAEYGGTVVELSHLENLIHAREQFQHDFHGAGVVESLNSYA</sequence>
<dbReference type="Gene3D" id="3.40.50.300">
    <property type="entry name" value="P-loop containing nucleotide triphosphate hydrolases"/>
    <property type="match status" value="1"/>
</dbReference>
<dbReference type="GO" id="GO:0005524">
    <property type="term" value="F:ATP binding"/>
    <property type="evidence" value="ECO:0007669"/>
    <property type="project" value="InterPro"/>
</dbReference>
<dbReference type="InterPro" id="IPR054289">
    <property type="entry name" value="DUF7025"/>
</dbReference>
<feature type="compositionally biased region" description="Low complexity" evidence="1">
    <location>
        <begin position="17"/>
        <end position="31"/>
    </location>
</feature>
<feature type="region of interest" description="Disordered" evidence="1">
    <location>
        <begin position="371"/>
        <end position="396"/>
    </location>
</feature>
<feature type="compositionally biased region" description="Polar residues" evidence="1">
    <location>
        <begin position="386"/>
        <end position="396"/>
    </location>
</feature>
<accession>A0A428NJG2</accession>
<organism evidence="3 4">
    <name type="scientific">Fusarium duplospermum</name>
    <dbReference type="NCBI Taxonomy" id="1325734"/>
    <lineage>
        <taxon>Eukaryota</taxon>
        <taxon>Fungi</taxon>
        <taxon>Dikarya</taxon>
        <taxon>Ascomycota</taxon>
        <taxon>Pezizomycotina</taxon>
        <taxon>Sordariomycetes</taxon>
        <taxon>Hypocreomycetidae</taxon>
        <taxon>Hypocreales</taxon>
        <taxon>Nectriaceae</taxon>
        <taxon>Fusarium</taxon>
        <taxon>Fusarium solani species complex</taxon>
    </lineage>
</organism>
<dbReference type="STRING" id="1325734.A0A428NJG2"/>
<dbReference type="Pfam" id="PF23232">
    <property type="entry name" value="AAA_lid_13"/>
    <property type="match status" value="1"/>
</dbReference>
<dbReference type="InterPro" id="IPR027417">
    <property type="entry name" value="P-loop_NTPase"/>
</dbReference>
<dbReference type="InterPro" id="IPR056599">
    <property type="entry name" value="AAA_lid_fung"/>
</dbReference>
<evidence type="ECO:0000313" key="3">
    <source>
        <dbReference type="EMBL" id="RSL40935.1"/>
    </source>
</evidence>
<feature type="region of interest" description="Disordered" evidence="1">
    <location>
        <begin position="57"/>
        <end position="80"/>
    </location>
</feature>
<dbReference type="Pfam" id="PF22942">
    <property type="entry name" value="DUF7025"/>
    <property type="match status" value="1"/>
</dbReference>
<dbReference type="CDD" id="cd19481">
    <property type="entry name" value="RecA-like_protease"/>
    <property type="match status" value="1"/>
</dbReference>
<comment type="caution">
    <text evidence="3">The sequence shown here is derived from an EMBL/GenBank/DDBJ whole genome shotgun (WGS) entry which is preliminary data.</text>
</comment>
<dbReference type="InterPro" id="IPR003593">
    <property type="entry name" value="AAA+_ATPase"/>
</dbReference>
<feature type="compositionally biased region" description="Polar residues" evidence="1">
    <location>
        <begin position="436"/>
        <end position="450"/>
    </location>
</feature>
<name>A0A428NJG2_9HYPO</name>
<dbReference type="OrthoDB" id="10042665at2759"/>
<evidence type="ECO:0000313" key="4">
    <source>
        <dbReference type="Proteomes" id="UP000288168"/>
    </source>
</evidence>
<feature type="domain" description="AAA+ ATPase" evidence="2">
    <location>
        <begin position="534"/>
        <end position="659"/>
    </location>
</feature>
<dbReference type="SMART" id="SM00382">
    <property type="entry name" value="AAA"/>
    <property type="match status" value="1"/>
</dbReference>
<gene>
    <name evidence="3" type="ORF">CEP54_015969</name>
</gene>
<dbReference type="PANTHER" id="PTHR46411:SF3">
    <property type="entry name" value="AAA+ ATPASE DOMAIN-CONTAINING PROTEIN"/>
    <property type="match status" value="1"/>
</dbReference>
<dbReference type="EMBL" id="NKCI01000455">
    <property type="protein sequence ID" value="RSL40935.1"/>
    <property type="molecule type" value="Genomic_DNA"/>
</dbReference>
<dbReference type="Pfam" id="PF00004">
    <property type="entry name" value="AAA"/>
    <property type="match status" value="1"/>
</dbReference>
<dbReference type="PANTHER" id="PTHR46411">
    <property type="entry name" value="FAMILY ATPASE, PUTATIVE-RELATED"/>
    <property type="match status" value="1"/>
</dbReference>
<dbReference type="SUPFAM" id="SSF52540">
    <property type="entry name" value="P-loop containing nucleoside triphosphate hydrolases"/>
    <property type="match status" value="1"/>
</dbReference>
<feature type="region of interest" description="Disordered" evidence="1">
    <location>
        <begin position="428"/>
        <end position="450"/>
    </location>
</feature>
<dbReference type="AlphaFoldDB" id="A0A428NJG2"/>
<dbReference type="GO" id="GO:0016887">
    <property type="term" value="F:ATP hydrolysis activity"/>
    <property type="evidence" value="ECO:0007669"/>
    <property type="project" value="InterPro"/>
</dbReference>
<evidence type="ECO:0000259" key="2">
    <source>
        <dbReference type="SMART" id="SM00382"/>
    </source>
</evidence>
<protein>
    <recommendedName>
        <fullName evidence="2">AAA+ ATPase domain-containing protein</fullName>
    </recommendedName>
</protein>
<feature type="compositionally biased region" description="Basic and acidic residues" evidence="1">
    <location>
        <begin position="57"/>
        <end position="77"/>
    </location>
</feature>
<proteinExistence type="predicted"/>
<feature type="region of interest" description="Disordered" evidence="1">
    <location>
        <begin position="1"/>
        <end position="31"/>
    </location>
</feature>
<reference evidence="3 4" key="1">
    <citation type="submission" date="2017-06" db="EMBL/GenBank/DDBJ databases">
        <title>Comparative genomic analysis of Ambrosia Fusariam Clade fungi.</title>
        <authorList>
            <person name="Stajich J.E."/>
            <person name="Carrillo J."/>
            <person name="Kijimoto T."/>
            <person name="Eskalen A."/>
            <person name="O'Donnell K."/>
            <person name="Kasson M."/>
        </authorList>
    </citation>
    <scope>NUCLEOTIDE SEQUENCE [LARGE SCALE GENOMIC DNA]</scope>
    <source>
        <strain evidence="3 4">NRRL62584</strain>
    </source>
</reference>